<protein>
    <submittedName>
        <fullName evidence="2">Transcriptional regulator</fullName>
    </submittedName>
</protein>
<dbReference type="GO" id="GO:0003677">
    <property type="term" value="F:DNA binding"/>
    <property type="evidence" value="ECO:0007669"/>
    <property type="project" value="UniProtKB-KW"/>
</dbReference>
<dbReference type="Pfam" id="PF13412">
    <property type="entry name" value="HTH_24"/>
    <property type="match status" value="1"/>
</dbReference>
<reference evidence="2 3" key="1">
    <citation type="submission" date="2018-06" db="EMBL/GenBank/DDBJ databases">
        <title>Genomic Encyclopedia of Archaeal and Bacterial Type Strains, Phase II (KMG-II): from individual species to whole genera.</title>
        <authorList>
            <person name="Goeker M."/>
        </authorList>
    </citation>
    <scope>NUCLEOTIDE SEQUENCE [LARGE SCALE GENOMIC DNA]</scope>
    <source>
        <strain evidence="2 3">KACC 16626</strain>
    </source>
</reference>
<dbReference type="EMBL" id="QJTJ01000041">
    <property type="protein sequence ID" value="PYF02468.1"/>
    <property type="molecule type" value="Genomic_DNA"/>
</dbReference>
<dbReference type="OrthoDB" id="155998at2"/>
<dbReference type="InterPro" id="IPR036388">
    <property type="entry name" value="WH-like_DNA-bd_sf"/>
</dbReference>
<dbReference type="InterPro" id="IPR036390">
    <property type="entry name" value="WH_DNA-bd_sf"/>
</dbReference>
<dbReference type="CDD" id="cd00090">
    <property type="entry name" value="HTH_ARSR"/>
    <property type="match status" value="1"/>
</dbReference>
<gene>
    <name evidence="2" type="ORF">BJ095_1412</name>
</gene>
<dbReference type="RefSeq" id="WP_107937573.1">
    <property type="nucleotide sequence ID" value="NZ_CP085009.1"/>
</dbReference>
<dbReference type="SUPFAM" id="SSF46785">
    <property type="entry name" value="Winged helix' DNA-binding domain"/>
    <property type="match status" value="1"/>
</dbReference>
<sequence length="209" mass="24388">MIKTKTNTRDRILELLKKEASLSVVALTERLAITHMAVRKHLAILENDGLITSTEIKQPMGRPLQVYSLTEKGEHIFPKNYEGITVEFLRDIQEIHGEESIQLLFEKRENRLTQEYKNRMNEKTASEKIEEIVKIQNEKGYMASASKLDDSTFELIEYNCPIYSVAQEFKTACRCETEMFKNVLETEHVRRVSCKTEGDHHCKFKLKFE</sequence>
<name>A0A318TH96_9BACL</name>
<dbReference type="InterPro" id="IPR011991">
    <property type="entry name" value="ArsR-like_HTH"/>
</dbReference>
<accession>A0A318TH96</accession>
<organism evidence="2 3">
    <name type="scientific">Ureibacillus chungkukjangi</name>
    <dbReference type="NCBI Taxonomy" id="1202712"/>
    <lineage>
        <taxon>Bacteria</taxon>
        <taxon>Bacillati</taxon>
        <taxon>Bacillota</taxon>
        <taxon>Bacilli</taxon>
        <taxon>Bacillales</taxon>
        <taxon>Caryophanaceae</taxon>
        <taxon>Ureibacillus</taxon>
    </lineage>
</organism>
<evidence type="ECO:0000313" key="3">
    <source>
        <dbReference type="Proteomes" id="UP000247416"/>
    </source>
</evidence>
<proteinExistence type="predicted"/>
<dbReference type="AlphaFoldDB" id="A0A318TH96"/>
<keyword evidence="1" id="KW-0238">DNA-binding</keyword>
<keyword evidence="3" id="KW-1185">Reference proteome</keyword>
<dbReference type="PANTHER" id="PTHR38600">
    <property type="entry name" value="TRANSCRIPTIONAL REGULATORY PROTEIN"/>
    <property type="match status" value="1"/>
</dbReference>
<evidence type="ECO:0000256" key="1">
    <source>
        <dbReference type="ARBA" id="ARBA00023125"/>
    </source>
</evidence>
<comment type="caution">
    <text evidence="2">The sequence shown here is derived from an EMBL/GenBank/DDBJ whole genome shotgun (WGS) entry which is preliminary data.</text>
</comment>
<dbReference type="Gene3D" id="1.10.10.10">
    <property type="entry name" value="Winged helix-like DNA-binding domain superfamily/Winged helix DNA-binding domain"/>
    <property type="match status" value="1"/>
</dbReference>
<evidence type="ECO:0000313" key="2">
    <source>
        <dbReference type="EMBL" id="PYF02468.1"/>
    </source>
</evidence>
<dbReference type="Proteomes" id="UP000247416">
    <property type="component" value="Unassembled WGS sequence"/>
</dbReference>
<dbReference type="PANTHER" id="PTHR38600:SF2">
    <property type="entry name" value="SLL0088 PROTEIN"/>
    <property type="match status" value="1"/>
</dbReference>